<dbReference type="PIRSF" id="PIRSF010606">
    <property type="entry name" value="Spore_coat_CotJB"/>
    <property type="match status" value="1"/>
</dbReference>
<keyword evidence="4" id="KW-0946">Virion</keyword>
<dbReference type="Proteomes" id="UP000477156">
    <property type="component" value="Unassembled WGS sequence"/>
</dbReference>
<evidence type="ECO:0000313" key="7">
    <source>
        <dbReference type="Proteomes" id="UP000095712"/>
    </source>
</evidence>
<accession>A0A173ZYP7</accession>
<keyword evidence="8" id="KW-1185">Reference proteome</keyword>
<dbReference type="InterPro" id="IPR016571">
    <property type="entry name" value="Spore_coat_assembly_CotJB"/>
</dbReference>
<dbReference type="GeneID" id="75079774"/>
<dbReference type="Pfam" id="PF12652">
    <property type="entry name" value="CotJB"/>
    <property type="match status" value="1"/>
</dbReference>
<dbReference type="OrthoDB" id="9804099at2"/>
<keyword evidence="4" id="KW-0167">Capsid protein</keyword>
<dbReference type="EMBL" id="WWVF01000005">
    <property type="protein sequence ID" value="MZS88163.1"/>
    <property type="molecule type" value="Genomic_DNA"/>
</dbReference>
<gene>
    <name evidence="5" type="ORF">BWLFYP14_03101</name>
    <name evidence="2" type="ORF">ERS852478_01133</name>
    <name evidence="3" type="ORF">ERS852523_00454</name>
    <name evidence="4" type="ORF">GT712_03430</name>
</gene>
<dbReference type="Proteomes" id="UP000095431">
    <property type="component" value="Unassembled WGS sequence"/>
</dbReference>
<dbReference type="EMBL" id="CABHOF010000074">
    <property type="protein sequence ID" value="VUX66825.1"/>
    <property type="molecule type" value="Genomic_DNA"/>
</dbReference>
<feature type="domain" description="Protein CotJB" evidence="1">
    <location>
        <begin position="8"/>
        <end position="85"/>
    </location>
</feature>
<evidence type="ECO:0000313" key="9">
    <source>
        <dbReference type="Proteomes" id="UP000477156"/>
    </source>
</evidence>
<dbReference type="EMBL" id="CYZN01000006">
    <property type="protein sequence ID" value="CUN81344.1"/>
    <property type="molecule type" value="Genomic_DNA"/>
</dbReference>
<reference evidence="4 9" key="2">
    <citation type="journal article" date="2019" name="Nat. Med.">
        <title>A library of human gut bacterial isolates paired with longitudinal multiomics data enables mechanistic microbiome research.</title>
        <authorList>
            <person name="Poyet M."/>
            <person name="Groussin M."/>
            <person name="Gibbons S.M."/>
            <person name="Avila-Pacheco J."/>
            <person name="Jiang X."/>
            <person name="Kearney S.M."/>
            <person name="Perrotta A.R."/>
            <person name="Berdy B."/>
            <person name="Zhao S."/>
            <person name="Lieberman T.D."/>
            <person name="Swanson P.K."/>
            <person name="Smith M."/>
            <person name="Roesemann S."/>
            <person name="Alexander J.E."/>
            <person name="Rich S.A."/>
            <person name="Livny J."/>
            <person name="Vlamakis H."/>
            <person name="Clish C."/>
            <person name="Bullock K."/>
            <person name="Deik A."/>
            <person name="Scott J."/>
            <person name="Pierce K.A."/>
            <person name="Xavier R.J."/>
            <person name="Alm E.J."/>
        </authorList>
    </citation>
    <scope>NUCLEOTIDE SEQUENCE [LARGE SCALE GENOMIC DNA]</scope>
    <source>
        <strain evidence="4 9">BIOML-A12</strain>
    </source>
</reference>
<sequence>MKTDCSQKQLLNRIDQVSFAVNDMTLYLDTHPCDEKALTYCHELVQERKKLLKEYAEAYGPLIIDITDQTGESIWKWMEQPFPWEKEGACR</sequence>
<reference evidence="5 8" key="3">
    <citation type="submission" date="2019-07" db="EMBL/GenBank/DDBJ databases">
        <authorList>
            <person name="Chang H.-W."/>
            <person name="Raman A."/>
            <person name="Venkatesh S."/>
            <person name="Gehrig J."/>
        </authorList>
    </citation>
    <scope>NUCLEOTIDE SEQUENCE [LARGE SCALE GENOMIC DNA]</scope>
    <source>
        <strain evidence="5">Blautia_wexlerae_LFYP_14</strain>
    </source>
</reference>
<organism evidence="2 6">
    <name type="scientific">Blautia wexlerae</name>
    <dbReference type="NCBI Taxonomy" id="418240"/>
    <lineage>
        <taxon>Bacteria</taxon>
        <taxon>Bacillati</taxon>
        <taxon>Bacillota</taxon>
        <taxon>Clostridia</taxon>
        <taxon>Lachnospirales</taxon>
        <taxon>Lachnospiraceae</taxon>
        <taxon>Blautia</taxon>
    </lineage>
</organism>
<evidence type="ECO:0000313" key="4">
    <source>
        <dbReference type="EMBL" id="MZS88163.1"/>
    </source>
</evidence>
<evidence type="ECO:0000313" key="8">
    <source>
        <dbReference type="Proteomes" id="UP000366766"/>
    </source>
</evidence>
<dbReference type="Proteomes" id="UP000095712">
    <property type="component" value="Unassembled WGS sequence"/>
</dbReference>
<dbReference type="InterPro" id="IPR024207">
    <property type="entry name" value="CotJB_dom"/>
</dbReference>
<evidence type="ECO:0000313" key="6">
    <source>
        <dbReference type="Proteomes" id="UP000095431"/>
    </source>
</evidence>
<evidence type="ECO:0000313" key="5">
    <source>
        <dbReference type="EMBL" id="VUX66825.1"/>
    </source>
</evidence>
<dbReference type="eggNOG" id="ENOG5032Y4N">
    <property type="taxonomic scope" value="Bacteria"/>
</dbReference>
<proteinExistence type="predicted"/>
<protein>
    <submittedName>
        <fullName evidence="2">CotJB protein</fullName>
    </submittedName>
    <submittedName>
        <fullName evidence="4">Spore coat protein CotJB</fullName>
    </submittedName>
</protein>
<reference evidence="6 7" key="1">
    <citation type="submission" date="2015-09" db="EMBL/GenBank/DDBJ databases">
        <authorList>
            <consortium name="Pathogen Informatics"/>
        </authorList>
    </citation>
    <scope>NUCLEOTIDE SEQUENCE [LARGE SCALE GENOMIC DNA]</scope>
    <source>
        <strain evidence="2 6">2789STDY5834863</strain>
        <strain evidence="3 7">2789STDY5834911</strain>
    </source>
</reference>
<dbReference type="AlphaFoldDB" id="A0A173ZYP7"/>
<evidence type="ECO:0000313" key="2">
    <source>
        <dbReference type="EMBL" id="CUN81344.1"/>
    </source>
</evidence>
<dbReference type="Proteomes" id="UP000366766">
    <property type="component" value="Unassembled WGS sequence"/>
</dbReference>
<dbReference type="RefSeq" id="WP_008704137.1">
    <property type="nucleotide sequence ID" value="NZ_AP031426.1"/>
</dbReference>
<dbReference type="EMBL" id="CZAW01000004">
    <property type="protein sequence ID" value="CUP07119.1"/>
    <property type="molecule type" value="Genomic_DNA"/>
</dbReference>
<evidence type="ECO:0000259" key="1">
    <source>
        <dbReference type="Pfam" id="PF12652"/>
    </source>
</evidence>
<name>A0A173ZYP7_9FIRM</name>
<evidence type="ECO:0000313" key="3">
    <source>
        <dbReference type="EMBL" id="CUP07119.1"/>
    </source>
</evidence>